<name>A0A1L9C7F8_9EURY</name>
<evidence type="ECO:0000256" key="1">
    <source>
        <dbReference type="SAM" id="Phobius"/>
    </source>
</evidence>
<dbReference type="AlphaFoldDB" id="A0A1L9C7F8"/>
<evidence type="ECO:0000313" key="3">
    <source>
        <dbReference type="EMBL" id="OJH50443.1"/>
    </source>
</evidence>
<evidence type="ECO:0000313" key="6">
    <source>
        <dbReference type="Proteomes" id="UP000185713"/>
    </source>
</evidence>
<dbReference type="InterPro" id="IPR012859">
    <property type="entry name" value="Pilin_N_archaeal"/>
</dbReference>
<keyword evidence="1" id="KW-1133">Transmembrane helix</keyword>
<keyword evidence="7" id="KW-1185">Reference proteome</keyword>
<dbReference type="EMBL" id="RJJH01000011">
    <property type="protein sequence ID" value="RNI11131.1"/>
    <property type="molecule type" value="Genomic_DNA"/>
</dbReference>
<dbReference type="RefSeq" id="WP_072358235.1">
    <property type="nucleotide sequence ID" value="NZ_FXBN01000001.1"/>
</dbReference>
<dbReference type="Pfam" id="PF07790">
    <property type="entry name" value="Pilin_N"/>
    <property type="match status" value="1"/>
</dbReference>
<dbReference type="STRING" id="523843.SAMN06264941_0242"/>
<dbReference type="EMBL" id="JWTK01000001">
    <property type="protein sequence ID" value="OJH50443.1"/>
    <property type="molecule type" value="Genomic_DNA"/>
</dbReference>
<evidence type="ECO:0000313" key="7">
    <source>
        <dbReference type="Proteomes" id="UP000193969"/>
    </source>
</evidence>
<keyword evidence="1" id="KW-0472">Membrane</keyword>
<evidence type="ECO:0000313" key="4">
    <source>
        <dbReference type="EMBL" id="RNI11131.1"/>
    </source>
</evidence>
<sequence length="186" mass="20864">MIKPASLFPSKSDDGIAPAIGIILMLIVTIILAAVVASQFLSSDVTDLQKPSFAAFEVTTETGIYNDNPEVPIVILQKTGGDQLSQEYEEDTHSGIQGTEIYLFDPVGKRHEVINSITMTGKEVETAERFYIFYYQHEYDGNFWITNDKVRVTEGVVQPFKPSGQWRLQIIDAYSNQVLLDKKLQL</sequence>
<gene>
    <name evidence="4" type="ORF">EFE41_06075</name>
    <name evidence="3" type="ORF">MPF_0231</name>
    <name evidence="5" type="ORF">SAMN06264941_0242</name>
</gene>
<evidence type="ECO:0000259" key="2">
    <source>
        <dbReference type="Pfam" id="PF07790"/>
    </source>
</evidence>
<reference evidence="4 8" key="4">
    <citation type="submission" date="2018-10" db="EMBL/GenBank/DDBJ databases">
        <title>Cultivation of a novel Methanohalophilus strain from Kebrit Deep of the Red Sea and a genomic comparison of members of the genus Methanohalophilus.</title>
        <authorList>
            <person name="Guan Y."/>
            <person name="Ngugi D.K."/>
            <person name="Stingl U."/>
        </authorList>
    </citation>
    <scope>NUCLEOTIDE SEQUENCE [LARGE SCALE GENOMIC DNA]</scope>
    <source>
        <strain evidence="4 8">DSM 7471</strain>
    </source>
</reference>
<feature type="domain" description="Archaeal Type IV pilin N-terminal" evidence="2">
    <location>
        <begin position="14"/>
        <end position="87"/>
    </location>
</feature>
<feature type="transmembrane region" description="Helical" evidence="1">
    <location>
        <begin position="16"/>
        <end position="41"/>
    </location>
</feature>
<proteinExistence type="predicted"/>
<dbReference type="EMBL" id="FXBN01000001">
    <property type="protein sequence ID" value="SMH29861.1"/>
    <property type="molecule type" value="Genomic_DNA"/>
</dbReference>
<accession>A0A1L9C7F8</accession>
<keyword evidence="1" id="KW-0812">Transmembrane</keyword>
<evidence type="ECO:0000313" key="5">
    <source>
        <dbReference type="EMBL" id="SMH29861.1"/>
    </source>
</evidence>
<dbReference type="Proteomes" id="UP000193969">
    <property type="component" value="Unassembled WGS sequence"/>
</dbReference>
<dbReference type="OrthoDB" id="118020at2157"/>
<reference evidence="5" key="3">
    <citation type="submission" date="2017-04" db="EMBL/GenBank/DDBJ databases">
        <authorList>
            <person name="Afonso C.L."/>
            <person name="Miller P.J."/>
            <person name="Scott M.A."/>
            <person name="Spackman E."/>
            <person name="Goraichik I."/>
            <person name="Dimitrov K.M."/>
            <person name="Suarez D.L."/>
            <person name="Swayne D.E."/>
        </authorList>
    </citation>
    <scope>NUCLEOTIDE SEQUENCE [LARGE SCALE GENOMIC DNA]</scope>
    <source>
        <strain evidence="5">FDF-1</strain>
    </source>
</reference>
<dbReference type="Proteomes" id="UP000185713">
    <property type="component" value="Unassembled WGS sequence"/>
</dbReference>
<dbReference type="Proteomes" id="UP000278252">
    <property type="component" value="Unassembled WGS sequence"/>
</dbReference>
<reference evidence="7" key="2">
    <citation type="submission" date="2017-04" db="EMBL/GenBank/DDBJ databases">
        <authorList>
            <person name="Varghese N."/>
            <person name="Submissions S."/>
        </authorList>
    </citation>
    <scope>NUCLEOTIDE SEQUENCE [LARGE SCALE GENOMIC DNA]</scope>
    <source>
        <strain evidence="7">FDF-1</strain>
    </source>
</reference>
<reference evidence="3 6" key="1">
    <citation type="submission" date="2014-12" db="EMBL/GenBank/DDBJ databases">
        <title>The genome sequence of Methanohalophilus portucalensis strain FDF1.</title>
        <authorList>
            <person name="Lai M.-C."/>
            <person name="Lai S.-J."/>
        </authorList>
    </citation>
    <scope>NUCLEOTIDE SEQUENCE [LARGE SCALE GENOMIC DNA]</scope>
    <source>
        <strain evidence="3 6">FDF-1</strain>
    </source>
</reference>
<protein>
    <submittedName>
        <fullName evidence="4">Type IV pilin</fullName>
    </submittedName>
</protein>
<evidence type="ECO:0000313" key="8">
    <source>
        <dbReference type="Proteomes" id="UP000278252"/>
    </source>
</evidence>
<organism evidence="3 6">
    <name type="scientific">Methanohalophilus portucalensis FDF-1</name>
    <dbReference type="NCBI Taxonomy" id="523843"/>
    <lineage>
        <taxon>Archaea</taxon>
        <taxon>Methanobacteriati</taxon>
        <taxon>Methanobacteriota</taxon>
        <taxon>Stenosarchaea group</taxon>
        <taxon>Methanomicrobia</taxon>
        <taxon>Methanosarcinales</taxon>
        <taxon>Methanosarcinaceae</taxon>
        <taxon>Methanohalophilus</taxon>
    </lineage>
</organism>